<organism evidence="2 3">
    <name type="scientific">Tetrapyrgos nigripes</name>
    <dbReference type="NCBI Taxonomy" id="182062"/>
    <lineage>
        <taxon>Eukaryota</taxon>
        <taxon>Fungi</taxon>
        <taxon>Dikarya</taxon>
        <taxon>Basidiomycota</taxon>
        <taxon>Agaricomycotina</taxon>
        <taxon>Agaricomycetes</taxon>
        <taxon>Agaricomycetidae</taxon>
        <taxon>Agaricales</taxon>
        <taxon>Marasmiineae</taxon>
        <taxon>Marasmiaceae</taxon>
        <taxon>Tetrapyrgos</taxon>
    </lineage>
</organism>
<dbReference type="InterPro" id="IPR036249">
    <property type="entry name" value="Thioredoxin-like_sf"/>
</dbReference>
<dbReference type="SUPFAM" id="SSF47616">
    <property type="entry name" value="GST C-terminal domain-like"/>
    <property type="match status" value="1"/>
</dbReference>
<protein>
    <recommendedName>
        <fullName evidence="1">GST N-terminal domain-containing protein</fullName>
    </recommendedName>
</protein>
<keyword evidence="3" id="KW-1185">Reference proteome</keyword>
<accession>A0A8H5LQ94</accession>
<name>A0A8H5LQ94_9AGAR</name>
<dbReference type="Gene3D" id="1.20.1050.10">
    <property type="match status" value="1"/>
</dbReference>
<dbReference type="InterPro" id="IPR054416">
    <property type="entry name" value="GST_UstS-like_C"/>
</dbReference>
<dbReference type="PROSITE" id="PS50404">
    <property type="entry name" value="GST_NTER"/>
    <property type="match status" value="1"/>
</dbReference>
<dbReference type="Proteomes" id="UP000559256">
    <property type="component" value="Unassembled WGS sequence"/>
</dbReference>
<dbReference type="SUPFAM" id="SSF52833">
    <property type="entry name" value="Thioredoxin-like"/>
    <property type="match status" value="1"/>
</dbReference>
<evidence type="ECO:0000313" key="3">
    <source>
        <dbReference type="Proteomes" id="UP000559256"/>
    </source>
</evidence>
<dbReference type="Pfam" id="PF22041">
    <property type="entry name" value="GST_C_7"/>
    <property type="match status" value="1"/>
</dbReference>
<dbReference type="Gene3D" id="3.40.30.10">
    <property type="entry name" value="Glutaredoxin"/>
    <property type="match status" value="1"/>
</dbReference>
<evidence type="ECO:0000259" key="1">
    <source>
        <dbReference type="PROSITE" id="PS50404"/>
    </source>
</evidence>
<dbReference type="InterPro" id="IPR004045">
    <property type="entry name" value="Glutathione_S-Trfase_N"/>
</dbReference>
<proteinExistence type="predicted"/>
<gene>
    <name evidence="2" type="ORF">D9758_010866</name>
</gene>
<feature type="domain" description="GST N-terminal" evidence="1">
    <location>
        <begin position="1"/>
        <end position="80"/>
    </location>
</feature>
<dbReference type="InterPro" id="IPR036282">
    <property type="entry name" value="Glutathione-S-Trfase_C_sf"/>
</dbReference>
<evidence type="ECO:0000313" key="2">
    <source>
        <dbReference type="EMBL" id="KAF5365484.1"/>
    </source>
</evidence>
<dbReference type="Pfam" id="PF13417">
    <property type="entry name" value="GST_N_3"/>
    <property type="match status" value="1"/>
</dbReference>
<sequence length="242" mass="27222">MVCPIQYCLNYKGLAYTTIYIEYQDVEAVCKEAGIPPSTTKPDGTPKYTLPSIIDPTTGTVGSDSFRIAKYLDKAYPETPVVLPAGTKGLQAAFVEGLFPKMLPLVKLGIDFSASKFITEKSEAYFRRVRGAEWGPGVTLKDLYPKTQDEKDVQWKNLEKAFEGIGNWIGKENKFIMGDRPTFGDFVLAGFLRWARGLWGESSEEWKDISTCWGEGRWGKMLEDLDQYSCLLNNLNSKVLRL</sequence>
<reference evidence="2 3" key="1">
    <citation type="journal article" date="2020" name="ISME J.">
        <title>Uncovering the hidden diversity of litter-decomposition mechanisms in mushroom-forming fungi.</title>
        <authorList>
            <person name="Floudas D."/>
            <person name="Bentzer J."/>
            <person name="Ahren D."/>
            <person name="Johansson T."/>
            <person name="Persson P."/>
            <person name="Tunlid A."/>
        </authorList>
    </citation>
    <scope>NUCLEOTIDE SEQUENCE [LARGE SCALE GENOMIC DNA]</scope>
    <source>
        <strain evidence="2 3">CBS 291.85</strain>
    </source>
</reference>
<dbReference type="OrthoDB" id="4951845at2759"/>
<dbReference type="EMBL" id="JAACJM010000027">
    <property type="protein sequence ID" value="KAF5365484.1"/>
    <property type="molecule type" value="Genomic_DNA"/>
</dbReference>
<dbReference type="AlphaFoldDB" id="A0A8H5LQ94"/>
<comment type="caution">
    <text evidence="2">The sequence shown here is derived from an EMBL/GenBank/DDBJ whole genome shotgun (WGS) entry which is preliminary data.</text>
</comment>